<dbReference type="PRINTS" id="PR00420">
    <property type="entry name" value="RNGMNOXGNASE"/>
</dbReference>
<gene>
    <name evidence="5" type="ORF">SAMN05444159_1551</name>
</gene>
<keyword evidence="2" id="KW-0285">Flavoprotein</keyword>
<evidence type="ECO:0000313" key="5">
    <source>
        <dbReference type="EMBL" id="SHJ80648.1"/>
    </source>
</evidence>
<accession>A0A1M6MAY6</accession>
<sequence length="562" mass="62182">MPDMTEPDVVIVGAGPVGLTLAIDLAWRGIDVTVVETRARAEPPEPKCNHVAARTMEIFRRLGLAEKVRNAGLPADYPHDISYRTTFTGQELTRIKIPCRRDRFTVKDGPDGDWPTPEPPHRINQIFLEPILFEHAAAQPRITIINRTSAEDVVVEDHSAHLCLRDLDSGTERRLSCRFLIGCDGARSVVRKAIGAEFAGDAVVQRVQSTYIRAPDLIDRQQHEPAWGTGSINPRRAGMVYAIDGRERWLVHNYMKPDEGDFETVDRDACIRTILGVGADFKYDIISKEDWFGRRLIAEKFRRGCAFIAGDAAHIWVPYAGYGMNAGIADAMNLSWLLAAHLNGWAPASILDAYEAERWPITSQVSRFAMSHAEAEIRRRGAVPETIEDSGAVGEQARREVGRLTYEINVRQYACAGLNFGSYYDRSPIIAYDGSAHPAYTMDGYTPSTVPGCRTPHLWCKNGKSLYDAMGEGYTLLRFDPAADVAALETAARKRGVPLKVLDVEQPTTDQASTGHPTAAIFCGSGLVLSRPDQHVAWRGDRQPADPLALIDRIRGAANQVR</sequence>
<dbReference type="Gene3D" id="3.30.9.10">
    <property type="entry name" value="D-Amino Acid Oxidase, subunit A, domain 2"/>
    <property type="match status" value="1"/>
</dbReference>
<reference evidence="5 6" key="1">
    <citation type="submission" date="2016-11" db="EMBL/GenBank/DDBJ databases">
        <authorList>
            <person name="Jaros S."/>
            <person name="Januszkiewicz K."/>
            <person name="Wedrychowicz H."/>
        </authorList>
    </citation>
    <scope>NUCLEOTIDE SEQUENCE [LARGE SCALE GENOMIC DNA]</scope>
    <source>
        <strain evidence="5 6">GAS499</strain>
    </source>
</reference>
<dbReference type="Proteomes" id="UP000189935">
    <property type="component" value="Chromosome I"/>
</dbReference>
<feature type="domain" description="FAD-binding" evidence="4">
    <location>
        <begin position="8"/>
        <end position="368"/>
    </location>
</feature>
<evidence type="ECO:0000256" key="1">
    <source>
        <dbReference type="ARBA" id="ARBA00001974"/>
    </source>
</evidence>
<evidence type="ECO:0000313" key="6">
    <source>
        <dbReference type="Proteomes" id="UP000189935"/>
    </source>
</evidence>
<dbReference type="InterPro" id="IPR036188">
    <property type="entry name" value="FAD/NAD-bd_sf"/>
</dbReference>
<evidence type="ECO:0000256" key="2">
    <source>
        <dbReference type="ARBA" id="ARBA00022630"/>
    </source>
</evidence>
<dbReference type="PANTHER" id="PTHR43004">
    <property type="entry name" value="TRK SYSTEM POTASSIUM UPTAKE PROTEIN"/>
    <property type="match status" value="1"/>
</dbReference>
<dbReference type="InterPro" id="IPR002938">
    <property type="entry name" value="FAD-bd"/>
</dbReference>
<dbReference type="GO" id="GO:0071949">
    <property type="term" value="F:FAD binding"/>
    <property type="evidence" value="ECO:0007669"/>
    <property type="project" value="InterPro"/>
</dbReference>
<dbReference type="NCBIfam" id="NF004780">
    <property type="entry name" value="PRK06126.1"/>
    <property type="match status" value="1"/>
</dbReference>
<organism evidence="5 6">
    <name type="scientific">Bradyrhizobium lablabi</name>
    <dbReference type="NCBI Taxonomy" id="722472"/>
    <lineage>
        <taxon>Bacteria</taxon>
        <taxon>Pseudomonadati</taxon>
        <taxon>Pseudomonadota</taxon>
        <taxon>Alphaproteobacteria</taxon>
        <taxon>Hyphomicrobiales</taxon>
        <taxon>Nitrobacteraceae</taxon>
        <taxon>Bradyrhizobium</taxon>
    </lineage>
</organism>
<protein>
    <submittedName>
        <fullName evidence="5">2-polyprenyl-6-methoxyphenol hydroxylase</fullName>
    </submittedName>
</protein>
<dbReference type="PANTHER" id="PTHR43004:SF19">
    <property type="entry name" value="BINDING MONOOXYGENASE, PUTATIVE (JCVI)-RELATED"/>
    <property type="match status" value="1"/>
</dbReference>
<name>A0A1M6MAY6_9BRAD</name>
<comment type="cofactor">
    <cofactor evidence="1">
        <name>FAD</name>
        <dbReference type="ChEBI" id="CHEBI:57692"/>
    </cofactor>
</comment>
<dbReference type="OrthoDB" id="9791689at2"/>
<dbReference type="Pfam" id="PF21274">
    <property type="entry name" value="Rng_hyd_C"/>
    <property type="match status" value="1"/>
</dbReference>
<dbReference type="EMBL" id="LT670844">
    <property type="protein sequence ID" value="SHJ80648.1"/>
    <property type="molecule type" value="Genomic_DNA"/>
</dbReference>
<evidence type="ECO:0000259" key="4">
    <source>
        <dbReference type="Pfam" id="PF01494"/>
    </source>
</evidence>
<dbReference type="SUPFAM" id="SSF51905">
    <property type="entry name" value="FAD/NAD(P)-binding domain"/>
    <property type="match status" value="1"/>
</dbReference>
<proteinExistence type="predicted"/>
<dbReference type="Pfam" id="PF01494">
    <property type="entry name" value="FAD_binding_3"/>
    <property type="match status" value="1"/>
</dbReference>
<keyword evidence="3" id="KW-0274">FAD</keyword>
<dbReference type="AlphaFoldDB" id="A0A1M6MAY6"/>
<dbReference type="GO" id="GO:0016709">
    <property type="term" value="F:oxidoreductase activity, acting on paired donors, with incorporation or reduction of molecular oxygen, NAD(P)H as one donor, and incorporation of one atom of oxygen"/>
    <property type="evidence" value="ECO:0007669"/>
    <property type="project" value="UniProtKB-ARBA"/>
</dbReference>
<dbReference type="Gene3D" id="3.50.50.60">
    <property type="entry name" value="FAD/NAD(P)-binding domain"/>
    <property type="match status" value="1"/>
</dbReference>
<dbReference type="InterPro" id="IPR050641">
    <property type="entry name" value="RIFMO-like"/>
</dbReference>
<evidence type="ECO:0000256" key="3">
    <source>
        <dbReference type="ARBA" id="ARBA00022827"/>
    </source>
</evidence>
<dbReference type="Gene3D" id="3.40.30.120">
    <property type="match status" value="1"/>
</dbReference>